<dbReference type="PANTHER" id="PTHR11601:SF34">
    <property type="entry name" value="CYSTEINE DESULFURASE"/>
    <property type="match status" value="1"/>
</dbReference>
<dbReference type="RefSeq" id="WP_004622493.1">
    <property type="nucleotide sequence ID" value="NZ_CP119677.1"/>
</dbReference>
<dbReference type="Gene3D" id="3.90.1150.10">
    <property type="entry name" value="Aspartate Aminotransferase, domain 1"/>
    <property type="match status" value="1"/>
</dbReference>
<dbReference type="GO" id="GO:0046872">
    <property type="term" value="F:metal ion binding"/>
    <property type="evidence" value="ECO:0007669"/>
    <property type="project" value="UniProtKB-KW"/>
</dbReference>
<dbReference type="InterPro" id="IPR000192">
    <property type="entry name" value="Aminotrans_V_dom"/>
</dbReference>
<evidence type="ECO:0000256" key="7">
    <source>
        <dbReference type="ARBA" id="ARBA00023004"/>
    </source>
</evidence>
<organism evidence="12 13">
    <name type="scientific">Ruminiclostridium papyrosolvens DSM 2782</name>
    <dbReference type="NCBI Taxonomy" id="588581"/>
    <lineage>
        <taxon>Bacteria</taxon>
        <taxon>Bacillati</taxon>
        <taxon>Bacillota</taxon>
        <taxon>Clostridia</taxon>
        <taxon>Eubacteriales</taxon>
        <taxon>Oscillospiraceae</taxon>
        <taxon>Ruminiclostridium</taxon>
    </lineage>
</organism>
<dbReference type="AlphaFoldDB" id="F1TIK5"/>
<evidence type="ECO:0000256" key="1">
    <source>
        <dbReference type="ARBA" id="ARBA00001933"/>
    </source>
</evidence>
<evidence type="ECO:0000256" key="6">
    <source>
        <dbReference type="ARBA" id="ARBA00022898"/>
    </source>
</evidence>
<dbReference type="eggNOG" id="COG1104">
    <property type="taxonomic scope" value="Bacteria"/>
</dbReference>
<dbReference type="InterPro" id="IPR020578">
    <property type="entry name" value="Aminotrans_V_PyrdxlP_BS"/>
</dbReference>
<feature type="domain" description="Aminotransferase class V" evidence="11">
    <location>
        <begin position="2"/>
        <end position="112"/>
    </location>
</feature>
<comment type="caution">
    <text evidence="12">The sequence shown here is derived from an EMBL/GenBank/DDBJ whole genome shotgun (WGS) entry which is preliminary data.</text>
</comment>
<protein>
    <recommendedName>
        <fullName evidence="3">cysteine desulfurase</fullName>
        <ecNumber evidence="3">2.8.1.7</ecNumber>
    </recommendedName>
</protein>
<dbReference type="STRING" id="588581.Cpap_0191"/>
<reference evidence="12" key="2">
    <citation type="submission" date="2011-01" db="EMBL/GenBank/DDBJ databases">
        <title>The Non-contiguous Finished genome of Clostridium papyrosolvens.</title>
        <authorList>
            <person name="Lucas S."/>
            <person name="Copeland A."/>
            <person name="Lapidus A."/>
            <person name="Cheng J.-F."/>
            <person name="Goodwin L."/>
            <person name="Pitluck S."/>
            <person name="Misra M."/>
            <person name="Chertkov O."/>
            <person name="Detter J.C."/>
            <person name="Han C."/>
            <person name="Tapia R."/>
            <person name="Land M."/>
            <person name="Hauser L."/>
            <person name="Kyrpides N."/>
            <person name="Ivanova N."/>
            <person name="Pagani I."/>
            <person name="Mouttaki H."/>
            <person name="He Z."/>
            <person name="Zhou J."/>
            <person name="Hemme C.L."/>
            <person name="Woyke T."/>
        </authorList>
    </citation>
    <scope>NUCLEOTIDE SEQUENCE [LARGE SCALE GENOMIC DNA]</scope>
    <source>
        <strain evidence="12">DSM 2782</strain>
    </source>
</reference>
<evidence type="ECO:0000256" key="9">
    <source>
        <dbReference type="ARBA" id="ARBA00050776"/>
    </source>
</evidence>
<dbReference type="InterPro" id="IPR016454">
    <property type="entry name" value="Cysteine_dSase"/>
</dbReference>
<dbReference type="Gene3D" id="3.40.640.10">
    <property type="entry name" value="Type I PLP-dependent aspartate aminotransferase-like (Major domain)"/>
    <property type="match status" value="1"/>
</dbReference>
<dbReference type="SUPFAM" id="SSF53383">
    <property type="entry name" value="PLP-dependent transferases"/>
    <property type="match status" value="1"/>
</dbReference>
<proteinExistence type="inferred from homology"/>
<keyword evidence="13" id="KW-1185">Reference proteome</keyword>
<dbReference type="InterPro" id="IPR015424">
    <property type="entry name" value="PyrdxlP-dep_Trfase"/>
</dbReference>
<comment type="similarity">
    <text evidence="2">Belongs to the class-V pyridoxal-phosphate-dependent aminotransferase family. NifS/IscS subfamily.</text>
</comment>
<evidence type="ECO:0000256" key="5">
    <source>
        <dbReference type="ARBA" id="ARBA00022723"/>
    </source>
</evidence>
<dbReference type="GO" id="GO:0051536">
    <property type="term" value="F:iron-sulfur cluster binding"/>
    <property type="evidence" value="ECO:0007669"/>
    <property type="project" value="UniProtKB-KW"/>
</dbReference>
<evidence type="ECO:0000313" key="12">
    <source>
        <dbReference type="EMBL" id="EGD45822.1"/>
    </source>
</evidence>
<gene>
    <name evidence="12" type="ORF">Cpap_0191</name>
</gene>
<sequence length="396" mass="43657">MIYLDNSATTPVAQEVFEAMIPYLTTEYGNPSGKYYELAIRAKEAVEQARINVANLINAKPEEIIFTSGATESTNMIIKGVSDYKKYYEKKGNHIITTKVEHKATINTCKFLNGEIYSNSDATFLIGGKPLKVDRGFEVTFLDVNNCGQIEIEDFEDAIKDKTILASIIWGNNEIGSLNDISTLYQVCKNHSVLFHTDATQVVGKLGIDVKDIPVDFMSFSAHKLYGPKGIGAAYIKSDDYGIPPFSALLHGGEQESGMRGSTLAVHNIVGFGKAAEIALREREAKNKFYKELDEKIIKIISDLPNIKIIGDLENRIPGVYSIIVDKKDFNNERFLKKIGNRIALSSGSACTAGQPSHVLKAIGLGEYTGKVLRISVSYLVNENDIGELLSIINRL</sequence>
<dbReference type="GO" id="GO:0031071">
    <property type="term" value="F:cysteine desulfurase activity"/>
    <property type="evidence" value="ECO:0007669"/>
    <property type="project" value="UniProtKB-EC"/>
</dbReference>
<dbReference type="EC" id="2.8.1.7" evidence="3"/>
<dbReference type="Pfam" id="PF00266">
    <property type="entry name" value="Aminotran_5"/>
    <property type="match status" value="2"/>
</dbReference>
<keyword evidence="7" id="KW-0408">Iron</keyword>
<evidence type="ECO:0000256" key="3">
    <source>
        <dbReference type="ARBA" id="ARBA00012239"/>
    </source>
</evidence>
<dbReference type="PROSITE" id="PS00595">
    <property type="entry name" value="AA_TRANSFER_CLASS_5"/>
    <property type="match status" value="1"/>
</dbReference>
<comment type="cofactor">
    <cofactor evidence="1 10">
        <name>pyridoxal 5'-phosphate</name>
        <dbReference type="ChEBI" id="CHEBI:597326"/>
    </cofactor>
</comment>
<keyword evidence="4 12" id="KW-0808">Transferase</keyword>
<comment type="catalytic activity">
    <reaction evidence="9">
        <text>(sulfur carrier)-H + L-cysteine = (sulfur carrier)-SH + L-alanine</text>
        <dbReference type="Rhea" id="RHEA:43892"/>
        <dbReference type="Rhea" id="RHEA-COMP:14737"/>
        <dbReference type="Rhea" id="RHEA-COMP:14739"/>
        <dbReference type="ChEBI" id="CHEBI:29917"/>
        <dbReference type="ChEBI" id="CHEBI:35235"/>
        <dbReference type="ChEBI" id="CHEBI:57972"/>
        <dbReference type="ChEBI" id="CHEBI:64428"/>
        <dbReference type="EC" id="2.8.1.7"/>
    </reaction>
</comment>
<dbReference type="PIRSF" id="PIRSF005572">
    <property type="entry name" value="NifS"/>
    <property type="match status" value="1"/>
</dbReference>
<keyword evidence="6" id="KW-0663">Pyridoxal phosphate</keyword>
<evidence type="ECO:0000313" key="13">
    <source>
        <dbReference type="Proteomes" id="UP000003860"/>
    </source>
</evidence>
<evidence type="ECO:0000256" key="4">
    <source>
        <dbReference type="ARBA" id="ARBA00022679"/>
    </source>
</evidence>
<dbReference type="PANTHER" id="PTHR11601">
    <property type="entry name" value="CYSTEINE DESULFURYLASE FAMILY MEMBER"/>
    <property type="match status" value="1"/>
</dbReference>
<dbReference type="InterPro" id="IPR015422">
    <property type="entry name" value="PyrdxlP-dep_Trfase_small"/>
</dbReference>
<dbReference type="InterPro" id="IPR015421">
    <property type="entry name" value="PyrdxlP-dep_Trfase_major"/>
</dbReference>
<keyword evidence="8" id="KW-0411">Iron-sulfur</keyword>
<name>F1TIK5_9FIRM</name>
<evidence type="ECO:0000256" key="2">
    <source>
        <dbReference type="ARBA" id="ARBA00006490"/>
    </source>
</evidence>
<keyword evidence="5" id="KW-0479">Metal-binding</keyword>
<evidence type="ECO:0000259" key="11">
    <source>
        <dbReference type="Pfam" id="PF00266"/>
    </source>
</evidence>
<dbReference type="Proteomes" id="UP000003860">
    <property type="component" value="Unassembled WGS sequence"/>
</dbReference>
<evidence type="ECO:0000256" key="8">
    <source>
        <dbReference type="ARBA" id="ARBA00023014"/>
    </source>
</evidence>
<evidence type="ECO:0000256" key="10">
    <source>
        <dbReference type="RuleBase" id="RU004504"/>
    </source>
</evidence>
<reference evidence="12" key="1">
    <citation type="submission" date="2009-07" db="EMBL/GenBank/DDBJ databases">
        <authorList>
            <consortium name="US DOE Joint Genome Institute (JGI-PGF)"/>
            <person name="Lucas S."/>
            <person name="Copeland A."/>
            <person name="Lapidus A."/>
            <person name="Glavina del Rio T."/>
            <person name="Tice H."/>
            <person name="Bruce D."/>
            <person name="Goodwin L."/>
            <person name="Pitluck S."/>
            <person name="Larimer F."/>
            <person name="Land M.L."/>
            <person name="Mouttaki H."/>
            <person name="He Z."/>
            <person name="Zhou J."/>
            <person name="Hemme C.L."/>
        </authorList>
    </citation>
    <scope>NUCLEOTIDE SEQUENCE [LARGE SCALE GENOMIC DNA]</scope>
    <source>
        <strain evidence="12">DSM 2782</strain>
    </source>
</reference>
<dbReference type="EMBL" id="ACXX02000020">
    <property type="protein sequence ID" value="EGD45822.1"/>
    <property type="molecule type" value="Genomic_DNA"/>
</dbReference>
<accession>F1TIK5</accession>
<feature type="domain" description="Aminotransferase class V" evidence="11">
    <location>
        <begin position="131"/>
        <end position="388"/>
    </location>
</feature>